<keyword evidence="9" id="KW-1185">Reference proteome</keyword>
<dbReference type="InterPro" id="IPR036396">
    <property type="entry name" value="Cyt_P450_sf"/>
</dbReference>
<evidence type="ECO:0000256" key="5">
    <source>
        <dbReference type="ARBA" id="ARBA00023239"/>
    </source>
</evidence>
<comment type="similarity">
    <text evidence="1">Belongs to the cytochrome P450 family.</text>
</comment>
<name>A0AAV9FFQ5_ACOCL</name>
<dbReference type="PANTHER" id="PTHR24286:SF302">
    <property type="entry name" value="ALLENE OXIDE SYNTHASE 2"/>
    <property type="match status" value="1"/>
</dbReference>
<dbReference type="FunFam" id="1.10.630.10:FF:000024">
    <property type="entry name" value="Allene oxide synthase, chloroplastic"/>
    <property type="match status" value="1"/>
</dbReference>
<dbReference type="AlphaFoldDB" id="A0AAV9FFQ5"/>
<dbReference type="PRINTS" id="PR00465">
    <property type="entry name" value="EP450IV"/>
</dbReference>
<dbReference type="GO" id="GO:0005506">
    <property type="term" value="F:iron ion binding"/>
    <property type="evidence" value="ECO:0007669"/>
    <property type="project" value="InterPro"/>
</dbReference>
<dbReference type="GO" id="GO:0004497">
    <property type="term" value="F:monooxygenase activity"/>
    <property type="evidence" value="ECO:0007669"/>
    <property type="project" value="InterPro"/>
</dbReference>
<evidence type="ECO:0000256" key="4">
    <source>
        <dbReference type="ARBA" id="ARBA00023004"/>
    </source>
</evidence>
<keyword evidence="3 7" id="KW-0479">Metal-binding</keyword>
<evidence type="ECO:0000313" key="9">
    <source>
        <dbReference type="Proteomes" id="UP001180020"/>
    </source>
</evidence>
<keyword evidence="2 7" id="KW-0349">Heme</keyword>
<dbReference type="GO" id="GO:0016829">
    <property type="term" value="F:lyase activity"/>
    <property type="evidence" value="ECO:0007669"/>
    <property type="project" value="UniProtKB-KW"/>
</dbReference>
<accession>A0AAV9FFQ5</accession>
<dbReference type="EMBL" id="JAUJYO010000002">
    <property type="protein sequence ID" value="KAK1323497.1"/>
    <property type="molecule type" value="Genomic_DNA"/>
</dbReference>
<keyword evidence="4 7" id="KW-0408">Iron</keyword>
<gene>
    <name evidence="8" type="primary">CYP74A2</name>
    <name evidence="8" type="ORF">QJS10_CPA02g00120</name>
</gene>
<protein>
    <submittedName>
        <fullName evidence="8">Allene oxide synthase</fullName>
    </submittedName>
</protein>
<dbReference type="InterPro" id="IPR001128">
    <property type="entry name" value="Cyt_P450"/>
</dbReference>
<dbReference type="GO" id="GO:0019752">
    <property type="term" value="P:carboxylic acid metabolic process"/>
    <property type="evidence" value="ECO:0007669"/>
    <property type="project" value="UniProtKB-ARBA"/>
</dbReference>
<dbReference type="SUPFAM" id="SSF48264">
    <property type="entry name" value="Cytochrome P450"/>
    <property type="match status" value="1"/>
</dbReference>
<proteinExistence type="inferred from homology"/>
<dbReference type="GO" id="GO:0016125">
    <property type="term" value="P:sterol metabolic process"/>
    <property type="evidence" value="ECO:0007669"/>
    <property type="project" value="TreeGrafter"/>
</dbReference>
<evidence type="ECO:0000256" key="1">
    <source>
        <dbReference type="ARBA" id="ARBA00010617"/>
    </source>
</evidence>
<keyword evidence="5" id="KW-0456">Lyase</keyword>
<dbReference type="InterPro" id="IPR002403">
    <property type="entry name" value="Cyt_P450_E_grp-IV"/>
</dbReference>
<dbReference type="CDD" id="cd11071">
    <property type="entry name" value="CYP74"/>
    <property type="match status" value="1"/>
</dbReference>
<dbReference type="GO" id="GO:0020037">
    <property type="term" value="F:heme binding"/>
    <property type="evidence" value="ECO:0007669"/>
    <property type="project" value="InterPro"/>
</dbReference>
<evidence type="ECO:0000256" key="7">
    <source>
        <dbReference type="PIRSR" id="PIRSR602403-1"/>
    </source>
</evidence>
<comment type="pathway">
    <text evidence="6">Lipid metabolism; oxylipin biosynthesis.</text>
</comment>
<organism evidence="8 9">
    <name type="scientific">Acorus calamus</name>
    <name type="common">Sweet flag</name>
    <dbReference type="NCBI Taxonomy" id="4465"/>
    <lineage>
        <taxon>Eukaryota</taxon>
        <taxon>Viridiplantae</taxon>
        <taxon>Streptophyta</taxon>
        <taxon>Embryophyta</taxon>
        <taxon>Tracheophyta</taxon>
        <taxon>Spermatophyta</taxon>
        <taxon>Magnoliopsida</taxon>
        <taxon>Liliopsida</taxon>
        <taxon>Acoraceae</taxon>
        <taxon>Acorus</taxon>
    </lineage>
</organism>
<dbReference type="Proteomes" id="UP001180020">
    <property type="component" value="Unassembled WGS sequence"/>
</dbReference>
<comment type="cofactor">
    <cofactor evidence="7">
        <name>heme</name>
        <dbReference type="ChEBI" id="CHEBI:30413"/>
    </cofactor>
</comment>
<evidence type="ECO:0000256" key="3">
    <source>
        <dbReference type="ARBA" id="ARBA00022723"/>
    </source>
</evidence>
<dbReference type="GO" id="GO:0016705">
    <property type="term" value="F:oxidoreductase activity, acting on paired donors, with incorporation or reduction of molecular oxygen"/>
    <property type="evidence" value="ECO:0007669"/>
    <property type="project" value="InterPro"/>
</dbReference>
<reference evidence="8" key="1">
    <citation type="journal article" date="2023" name="Nat. Commun.">
        <title>Diploid and tetraploid genomes of Acorus and the evolution of monocots.</title>
        <authorList>
            <person name="Ma L."/>
            <person name="Liu K.W."/>
            <person name="Li Z."/>
            <person name="Hsiao Y.Y."/>
            <person name="Qi Y."/>
            <person name="Fu T."/>
            <person name="Tang G.D."/>
            <person name="Zhang D."/>
            <person name="Sun W.H."/>
            <person name="Liu D.K."/>
            <person name="Li Y."/>
            <person name="Chen G.Z."/>
            <person name="Liu X.D."/>
            <person name="Liao X.Y."/>
            <person name="Jiang Y.T."/>
            <person name="Yu X."/>
            <person name="Hao Y."/>
            <person name="Huang J."/>
            <person name="Zhao X.W."/>
            <person name="Ke S."/>
            <person name="Chen Y.Y."/>
            <person name="Wu W.L."/>
            <person name="Hsu J.L."/>
            <person name="Lin Y.F."/>
            <person name="Huang M.D."/>
            <person name="Li C.Y."/>
            <person name="Huang L."/>
            <person name="Wang Z.W."/>
            <person name="Zhao X."/>
            <person name="Zhong W.Y."/>
            <person name="Peng D.H."/>
            <person name="Ahmad S."/>
            <person name="Lan S."/>
            <person name="Zhang J.S."/>
            <person name="Tsai W.C."/>
            <person name="Van de Peer Y."/>
            <person name="Liu Z.J."/>
        </authorList>
    </citation>
    <scope>NUCLEOTIDE SEQUENCE</scope>
    <source>
        <strain evidence="8">CP</strain>
    </source>
</reference>
<sequence length="474" mass="53271">MSSNKSSKPLRAIPGSYGLSFFTPILDRLRYFYFQGEVKFFKTRAEEYKSTVFRTNMPPGPFMAKDPRVICLLDALSFQVLFDMTKVEKRNVLTGTYMPSTSLTGGYRVCAYLDPSEPKHAMNKRLLLSLLADRHAHFLPEFHAAFSKLFNGLDEGVGGPKKSADFNSLNDVSSFDFCCRAYFGVDPKSTSLGTAGPKMVTKWQFLQLHPQLVLGKLPKILEEIFLHTFPLPAFLVKSDYKKLYDYFSSAASKVLDKAEAMGMNREEACHNILFATCFNAYGGLKVFFPDIMKWIGKAGEALHKRLREEVRSIVKGEGGEITVAGLEKMKLTKSVVYEVLRIEPPIKFQYAKAKKDFVLESHDASYEIKKGEMLFGYQPFATKDPKVFADAEKFVPDRFVGDGAGMLGYVYWSNGWETDAPTELNKQCPAKDFVVLVGRLLVAEFFMRYDSFTVEVGTNPVEPAVSVTSLIKAA</sequence>
<comment type="caution">
    <text evidence="8">The sequence shown here is derived from an EMBL/GenBank/DDBJ whole genome shotgun (WGS) entry which is preliminary data.</text>
</comment>
<evidence type="ECO:0000313" key="8">
    <source>
        <dbReference type="EMBL" id="KAK1323497.1"/>
    </source>
</evidence>
<evidence type="ECO:0000256" key="6">
    <source>
        <dbReference type="ARBA" id="ARBA00060657"/>
    </source>
</evidence>
<evidence type="ECO:0000256" key="2">
    <source>
        <dbReference type="ARBA" id="ARBA00022617"/>
    </source>
</evidence>
<dbReference type="PANTHER" id="PTHR24286">
    <property type="entry name" value="CYTOCHROME P450 26"/>
    <property type="match status" value="1"/>
</dbReference>
<feature type="binding site" description="axial binding residue" evidence="7">
    <location>
        <position position="428"/>
    </location>
    <ligand>
        <name>heme</name>
        <dbReference type="ChEBI" id="CHEBI:30413"/>
    </ligand>
    <ligandPart>
        <name>Fe</name>
        <dbReference type="ChEBI" id="CHEBI:18248"/>
    </ligandPart>
</feature>
<dbReference type="Pfam" id="PF00067">
    <property type="entry name" value="p450"/>
    <property type="match status" value="1"/>
</dbReference>
<dbReference type="Gene3D" id="1.10.630.10">
    <property type="entry name" value="Cytochrome P450"/>
    <property type="match status" value="1"/>
</dbReference>
<reference evidence="8" key="2">
    <citation type="submission" date="2023-06" db="EMBL/GenBank/DDBJ databases">
        <authorList>
            <person name="Ma L."/>
            <person name="Liu K.-W."/>
            <person name="Li Z."/>
            <person name="Hsiao Y.-Y."/>
            <person name="Qi Y."/>
            <person name="Fu T."/>
            <person name="Tang G."/>
            <person name="Zhang D."/>
            <person name="Sun W.-H."/>
            <person name="Liu D.-K."/>
            <person name="Li Y."/>
            <person name="Chen G.-Z."/>
            <person name="Liu X.-D."/>
            <person name="Liao X.-Y."/>
            <person name="Jiang Y.-T."/>
            <person name="Yu X."/>
            <person name="Hao Y."/>
            <person name="Huang J."/>
            <person name="Zhao X.-W."/>
            <person name="Ke S."/>
            <person name="Chen Y.-Y."/>
            <person name="Wu W.-L."/>
            <person name="Hsu J.-L."/>
            <person name="Lin Y.-F."/>
            <person name="Huang M.-D."/>
            <person name="Li C.-Y."/>
            <person name="Huang L."/>
            <person name="Wang Z.-W."/>
            <person name="Zhao X."/>
            <person name="Zhong W.-Y."/>
            <person name="Peng D.-H."/>
            <person name="Ahmad S."/>
            <person name="Lan S."/>
            <person name="Zhang J.-S."/>
            <person name="Tsai W.-C."/>
            <person name="Van De Peer Y."/>
            <person name="Liu Z.-J."/>
        </authorList>
    </citation>
    <scope>NUCLEOTIDE SEQUENCE</scope>
    <source>
        <strain evidence="8">CP</strain>
        <tissue evidence="8">Leaves</tissue>
    </source>
</reference>